<dbReference type="InterPro" id="IPR001015">
    <property type="entry name" value="Ferrochelatase"/>
</dbReference>
<feature type="binding site" evidence="7">
    <location>
        <position position="152"/>
    </location>
    <ligand>
        <name>Fe-coproporphyrin III</name>
        <dbReference type="ChEBI" id="CHEBI:68438"/>
    </ligand>
</feature>
<dbReference type="InterPro" id="IPR033659">
    <property type="entry name" value="Ferrochelatase_N"/>
</dbReference>
<organism evidence="9 10">
    <name type="scientific">Microbacterium gallinarum</name>
    <dbReference type="NCBI Taxonomy" id="2762209"/>
    <lineage>
        <taxon>Bacteria</taxon>
        <taxon>Bacillati</taxon>
        <taxon>Actinomycetota</taxon>
        <taxon>Actinomycetes</taxon>
        <taxon>Micrococcales</taxon>
        <taxon>Microbacteriaceae</taxon>
        <taxon>Microbacterium</taxon>
    </lineage>
</organism>
<keyword evidence="4 7" id="KW-0456">Lyase</keyword>
<dbReference type="CDD" id="cd03411">
    <property type="entry name" value="Ferrochelatase_N"/>
    <property type="match status" value="1"/>
</dbReference>
<dbReference type="SUPFAM" id="SSF53800">
    <property type="entry name" value="Chelatase"/>
    <property type="match status" value="1"/>
</dbReference>
<comment type="catalytic activity">
    <reaction evidence="6">
        <text>Fe-coproporphyrin III + 2 H(+) = coproporphyrin III + Fe(2+)</text>
        <dbReference type="Rhea" id="RHEA:49572"/>
        <dbReference type="ChEBI" id="CHEBI:15378"/>
        <dbReference type="ChEBI" id="CHEBI:29033"/>
        <dbReference type="ChEBI" id="CHEBI:68438"/>
        <dbReference type="ChEBI" id="CHEBI:131725"/>
        <dbReference type="EC" id="4.99.1.9"/>
    </reaction>
    <physiologicalReaction direction="right-to-left" evidence="6">
        <dbReference type="Rhea" id="RHEA:49574"/>
    </physiologicalReaction>
</comment>
<dbReference type="PANTHER" id="PTHR11108">
    <property type="entry name" value="FERROCHELATASE"/>
    <property type="match status" value="1"/>
</dbReference>
<dbReference type="NCBIfam" id="NF000689">
    <property type="entry name" value="PRK00035.2-1"/>
    <property type="match status" value="1"/>
</dbReference>
<keyword evidence="7" id="KW-0963">Cytoplasm</keyword>
<dbReference type="CDD" id="cd00419">
    <property type="entry name" value="Ferrochelatase_C"/>
    <property type="match status" value="1"/>
</dbReference>
<name>A0ABR8X5R0_9MICO</name>
<feature type="binding site" evidence="7">
    <location>
        <position position="215"/>
    </location>
    <ligand>
        <name>Fe(2+)</name>
        <dbReference type="ChEBI" id="CHEBI:29033"/>
    </ligand>
</feature>
<dbReference type="PANTHER" id="PTHR11108:SF1">
    <property type="entry name" value="FERROCHELATASE, MITOCHONDRIAL"/>
    <property type="match status" value="1"/>
</dbReference>
<evidence type="ECO:0000256" key="8">
    <source>
        <dbReference type="RuleBase" id="RU004185"/>
    </source>
</evidence>
<keyword evidence="10" id="KW-1185">Reference proteome</keyword>
<sequence>MTPAEPLSEHAPTVPFASQAAASGAPHIEVPVAYDGILLAGFGGPEGQDDVIPFLRNVTRGRGIPDERLEEVAHHYRHFDGISPINAQNRALKAALEAELASRGVDLPVYWGNRNWAPYLEEAVQDAAASGHSNLLALATSAYSSFSSCRQYREDFARVLDATGLAESVTIDKVRQFFDHPGFVQPFIDGVRDAVGGFLADGLPPESVRVLFSTHSIPTADAELSGPREGDPHHREWGEGGAYAAQHLAVAEVVMSAVAAEIPAAARVGWELVYQSRSGPPTQPWLEPDVNDVIAELPGAGVQAVAIVPLGFMSDHMEVLWDLDTEATDAAAEAGLRSVRTPTPGVDPAFVSGLVDLVEERLRGTVAADRPHLTDLGPWFDVCRPACCENVRAGFKPAAAGVAP</sequence>
<comment type="caution">
    <text evidence="9">The sequence shown here is derived from an EMBL/GenBank/DDBJ whole genome shotgun (WGS) entry which is preliminary data.</text>
</comment>
<dbReference type="Gene3D" id="3.40.50.1400">
    <property type="match status" value="2"/>
</dbReference>
<accession>A0ABR8X5R0</accession>
<evidence type="ECO:0000256" key="1">
    <source>
        <dbReference type="ARBA" id="ARBA00004744"/>
    </source>
</evidence>
<feature type="binding site" evidence="7">
    <location>
        <position position="83"/>
    </location>
    <ligand>
        <name>Fe-coproporphyrin III</name>
        <dbReference type="ChEBI" id="CHEBI:68438"/>
    </ligand>
</feature>
<evidence type="ECO:0000256" key="7">
    <source>
        <dbReference type="HAMAP-Rule" id="MF_00323"/>
    </source>
</evidence>
<dbReference type="Proteomes" id="UP000602532">
    <property type="component" value="Unassembled WGS sequence"/>
</dbReference>
<evidence type="ECO:0000256" key="6">
    <source>
        <dbReference type="ARBA" id="ARBA00024536"/>
    </source>
</evidence>
<comment type="similarity">
    <text evidence="7 8">Belongs to the ferrochelatase family.</text>
</comment>
<evidence type="ECO:0000313" key="9">
    <source>
        <dbReference type="EMBL" id="MBD8024538.1"/>
    </source>
</evidence>
<keyword evidence="5 7" id="KW-0627">Porphyrin biosynthesis</keyword>
<proteinExistence type="inferred from homology"/>
<dbReference type="Pfam" id="PF00762">
    <property type="entry name" value="Ferrochelatase"/>
    <property type="match status" value="1"/>
</dbReference>
<dbReference type="RefSeq" id="WP_191766865.1">
    <property type="nucleotide sequence ID" value="NZ_JACSPM010000004.1"/>
</dbReference>
<keyword evidence="3 7" id="KW-0350">Heme biosynthesis</keyword>
<dbReference type="InterPro" id="IPR033644">
    <property type="entry name" value="Ferrochelatase_C"/>
</dbReference>
<comment type="function">
    <text evidence="7">Involved in coproporphyrin-dependent heme b biosynthesis. Catalyzes the insertion of ferrous iron into coproporphyrin III to form Fe-coproporphyrin III.</text>
</comment>
<evidence type="ECO:0000256" key="4">
    <source>
        <dbReference type="ARBA" id="ARBA00023239"/>
    </source>
</evidence>
<gene>
    <name evidence="7" type="primary">cpfC</name>
    <name evidence="9" type="ORF">H9622_13185</name>
</gene>
<dbReference type="EMBL" id="JACSPM010000004">
    <property type="protein sequence ID" value="MBD8024538.1"/>
    <property type="molecule type" value="Genomic_DNA"/>
</dbReference>
<feature type="binding site" evidence="7">
    <location>
        <position position="318"/>
    </location>
    <ligand>
        <name>Fe(2+)</name>
        <dbReference type="ChEBI" id="CHEBI:29033"/>
    </ligand>
</feature>
<reference evidence="9 10" key="1">
    <citation type="submission" date="2020-08" db="EMBL/GenBank/DDBJ databases">
        <title>A Genomic Blueprint of the Chicken Gut Microbiome.</title>
        <authorList>
            <person name="Gilroy R."/>
            <person name="Ravi A."/>
            <person name="Getino M."/>
            <person name="Pursley I."/>
            <person name="Horton D.L."/>
            <person name="Alikhan N.-F."/>
            <person name="Baker D."/>
            <person name="Gharbi K."/>
            <person name="Hall N."/>
            <person name="Watson M."/>
            <person name="Adriaenssens E.M."/>
            <person name="Foster-Nyarko E."/>
            <person name="Jarju S."/>
            <person name="Secka A."/>
            <person name="Antonio M."/>
            <person name="Oren A."/>
            <person name="Chaudhuri R."/>
            <person name="La Ragione R.M."/>
            <person name="Hildebrand F."/>
            <person name="Pallen M.J."/>
        </authorList>
    </citation>
    <scope>NUCLEOTIDE SEQUENCE [LARGE SCALE GENOMIC DNA]</scope>
    <source>
        <strain evidence="9 10">Sa1CUA4</strain>
    </source>
</reference>
<comment type="caution">
    <text evidence="7">Lacks conserved residue(s) required for the propagation of feature annotation.</text>
</comment>
<protein>
    <recommendedName>
        <fullName evidence="7">Coproporphyrin III ferrochelatase</fullName>
        <ecNumber evidence="7">4.99.1.9</ecNumber>
    </recommendedName>
</protein>
<evidence type="ECO:0000256" key="2">
    <source>
        <dbReference type="ARBA" id="ARBA00023004"/>
    </source>
</evidence>
<evidence type="ECO:0000256" key="5">
    <source>
        <dbReference type="ARBA" id="ARBA00023244"/>
    </source>
</evidence>
<keyword evidence="2 7" id="KW-0408">Iron</keyword>
<dbReference type="HAMAP" id="MF_00323">
    <property type="entry name" value="Ferrochelatase"/>
    <property type="match status" value="1"/>
</dbReference>
<keyword evidence="7" id="KW-0479">Metal-binding</keyword>
<comment type="subcellular location">
    <subcellularLocation>
        <location evidence="7">Cytoplasm</location>
    </subcellularLocation>
</comment>
<comment type="pathway">
    <text evidence="1 7">Porphyrin-containing compound metabolism; protoheme biosynthesis.</text>
</comment>
<dbReference type="EC" id="4.99.1.9" evidence="7"/>
<evidence type="ECO:0000256" key="3">
    <source>
        <dbReference type="ARBA" id="ARBA00023133"/>
    </source>
</evidence>
<evidence type="ECO:0000313" key="10">
    <source>
        <dbReference type="Proteomes" id="UP000602532"/>
    </source>
</evidence>
<dbReference type="GO" id="GO:0016829">
    <property type="term" value="F:lyase activity"/>
    <property type="evidence" value="ECO:0007669"/>
    <property type="project" value="UniProtKB-KW"/>
</dbReference>